<evidence type="ECO:0000313" key="1">
    <source>
        <dbReference type="EMBL" id="KAF9333304.1"/>
    </source>
</evidence>
<keyword evidence="2" id="KW-1185">Reference proteome</keyword>
<evidence type="ECO:0000313" key="2">
    <source>
        <dbReference type="Proteomes" id="UP000696485"/>
    </source>
</evidence>
<protein>
    <submittedName>
        <fullName evidence="1">Uncharacterized protein</fullName>
    </submittedName>
</protein>
<reference evidence="1" key="1">
    <citation type="journal article" date="2020" name="Fungal Divers.">
        <title>Resolving the Mortierellaceae phylogeny through synthesis of multi-gene phylogenetics and phylogenomics.</title>
        <authorList>
            <person name="Vandepol N."/>
            <person name="Liber J."/>
            <person name="Desiro A."/>
            <person name="Na H."/>
            <person name="Kennedy M."/>
            <person name="Barry K."/>
            <person name="Grigoriev I.V."/>
            <person name="Miller A.N."/>
            <person name="O'Donnell K."/>
            <person name="Stajich J.E."/>
            <person name="Bonito G."/>
        </authorList>
    </citation>
    <scope>NUCLEOTIDE SEQUENCE</scope>
    <source>
        <strain evidence="1">NVP1</strain>
    </source>
</reference>
<dbReference type="EMBL" id="JAAAUY010000210">
    <property type="protein sequence ID" value="KAF9333304.1"/>
    <property type="molecule type" value="Genomic_DNA"/>
</dbReference>
<sequence>MTSILNTTTGYALRGSIKTDGFKLQLLGFKLSKLNRVKFQRLPAERLPLRLTSTDYYLSEIRNVVTSKEGIAALRACDPRQIKVLGIDLGQAFVAGASTILSSSNQPITTHIRNVEQR</sequence>
<dbReference type="Proteomes" id="UP000696485">
    <property type="component" value="Unassembled WGS sequence"/>
</dbReference>
<comment type="caution">
    <text evidence="1">The sequence shown here is derived from an EMBL/GenBank/DDBJ whole genome shotgun (WGS) entry which is preliminary data.</text>
</comment>
<organism evidence="1 2">
    <name type="scientific">Podila minutissima</name>
    <dbReference type="NCBI Taxonomy" id="64525"/>
    <lineage>
        <taxon>Eukaryota</taxon>
        <taxon>Fungi</taxon>
        <taxon>Fungi incertae sedis</taxon>
        <taxon>Mucoromycota</taxon>
        <taxon>Mortierellomycotina</taxon>
        <taxon>Mortierellomycetes</taxon>
        <taxon>Mortierellales</taxon>
        <taxon>Mortierellaceae</taxon>
        <taxon>Podila</taxon>
    </lineage>
</organism>
<gene>
    <name evidence="1" type="ORF">BG006_003811</name>
</gene>
<dbReference type="AlphaFoldDB" id="A0A9P5SLT3"/>
<accession>A0A9P5SLT3</accession>
<name>A0A9P5SLT3_9FUNG</name>
<proteinExistence type="predicted"/>